<sequence length="538" mass="59154">MAEQAAIAPSNQTGDEIVASEGVVAQPKSTDAVVTSRDPDVTGHPAQQDADIASGGVGEHSPISGKIGSPGGDESRGDGHAHADNDPVNPDGGDAAPVNVGKNPGEPVKKKKKPKNKRKGGLAGHKTASGFEEFYADPPMTPTEAAEEQSTYHHRIEECIQRYRARRRFDQERTLMFNKYLFMGGIDSQPRQFTGMDSHAFGDADKDEIRTMTAVDFIGGAGSRFFELGDEDNWEIDFEGVVKGFLSRTVFETYMYDEPAMEKAAALVKNFLNYVLTHNVCPEYVGNIMAARNICDIALPEMRAVHELLSDLPGKFNSAATALFCGERAIHDLDKPENFNKFVNFRLVVLETTTNVEARKKLAELEDTASIRVVETKEETYEVLDIVRPRRNYVKMLEEQLAQQQLSGVVRPTGRVLLRPAIIAHGYDNLPRPDEIDLSAAPAEEYLVEDDILAKLERGMKLKLVVGMLDIGGSRGIRFIQEVRDIRVSFDTFLPQSLMERWKEPVPNDRPPPCAADPAAEEQTANPAAAADDNTGDA</sequence>
<organism evidence="2 3">
    <name type="scientific">Diatrype stigma</name>
    <dbReference type="NCBI Taxonomy" id="117547"/>
    <lineage>
        <taxon>Eukaryota</taxon>
        <taxon>Fungi</taxon>
        <taxon>Dikarya</taxon>
        <taxon>Ascomycota</taxon>
        <taxon>Pezizomycotina</taxon>
        <taxon>Sordariomycetes</taxon>
        <taxon>Xylariomycetidae</taxon>
        <taxon>Xylariales</taxon>
        <taxon>Diatrypaceae</taxon>
        <taxon>Diatrype</taxon>
    </lineage>
</organism>
<dbReference type="GO" id="GO:0031047">
    <property type="term" value="P:regulatory ncRNA-mediated gene silencing"/>
    <property type="evidence" value="ECO:0007669"/>
    <property type="project" value="InterPro"/>
</dbReference>
<keyword evidence="3" id="KW-1185">Reference proteome</keyword>
<dbReference type="GO" id="GO:0033167">
    <property type="term" value="C:ARC complex"/>
    <property type="evidence" value="ECO:0007669"/>
    <property type="project" value="InterPro"/>
</dbReference>
<comment type="caution">
    <text evidence="2">The sequence shown here is derived from an EMBL/GenBank/DDBJ whole genome shotgun (WGS) entry which is preliminary data.</text>
</comment>
<evidence type="ECO:0000313" key="2">
    <source>
        <dbReference type="EMBL" id="KAK7750802.1"/>
    </source>
</evidence>
<dbReference type="Proteomes" id="UP001320420">
    <property type="component" value="Unassembled WGS sequence"/>
</dbReference>
<reference evidence="2 3" key="1">
    <citation type="submission" date="2024-02" db="EMBL/GenBank/DDBJ databases">
        <title>De novo assembly and annotation of 12 fungi associated with fruit tree decline syndrome in Ontario, Canada.</title>
        <authorList>
            <person name="Sulman M."/>
            <person name="Ellouze W."/>
            <person name="Ilyukhin E."/>
        </authorList>
    </citation>
    <scope>NUCLEOTIDE SEQUENCE [LARGE SCALE GENOMIC DNA]</scope>
    <source>
        <strain evidence="2 3">M11/M66-122</strain>
    </source>
</reference>
<dbReference type="Pfam" id="PF09692">
    <property type="entry name" value="Arb1"/>
    <property type="match status" value="1"/>
</dbReference>
<evidence type="ECO:0000313" key="3">
    <source>
        <dbReference type="Proteomes" id="UP001320420"/>
    </source>
</evidence>
<feature type="compositionally biased region" description="Basic residues" evidence="1">
    <location>
        <begin position="109"/>
        <end position="120"/>
    </location>
</feature>
<dbReference type="AlphaFoldDB" id="A0AAN9UPA8"/>
<dbReference type="EMBL" id="JAKJXP020000058">
    <property type="protein sequence ID" value="KAK7750802.1"/>
    <property type="molecule type" value="Genomic_DNA"/>
</dbReference>
<accession>A0AAN9UPA8</accession>
<evidence type="ECO:0000256" key="1">
    <source>
        <dbReference type="SAM" id="MobiDB-lite"/>
    </source>
</evidence>
<feature type="compositionally biased region" description="Low complexity" evidence="1">
    <location>
        <begin position="516"/>
        <end position="538"/>
    </location>
</feature>
<name>A0AAN9UPA8_9PEZI</name>
<dbReference type="InterPro" id="IPR018606">
    <property type="entry name" value="Arb1"/>
</dbReference>
<feature type="region of interest" description="Disordered" evidence="1">
    <location>
        <begin position="502"/>
        <end position="538"/>
    </location>
</feature>
<feature type="compositionally biased region" description="Basic and acidic residues" evidence="1">
    <location>
        <begin position="73"/>
        <end position="85"/>
    </location>
</feature>
<feature type="region of interest" description="Disordered" evidence="1">
    <location>
        <begin position="1"/>
        <end position="133"/>
    </location>
</feature>
<gene>
    <name evidence="2" type="ORF">SLS62_007201</name>
</gene>
<protein>
    <recommendedName>
        <fullName evidence="4">Argonaute sirna chaperone complex subunit arb1</fullName>
    </recommendedName>
</protein>
<proteinExistence type="predicted"/>
<evidence type="ECO:0008006" key="4">
    <source>
        <dbReference type="Google" id="ProtNLM"/>
    </source>
</evidence>